<feature type="region of interest" description="Disordered" evidence="1">
    <location>
        <begin position="1"/>
        <end position="28"/>
    </location>
</feature>
<evidence type="ECO:0000313" key="3">
    <source>
        <dbReference type="Proteomes" id="UP000005237"/>
    </source>
</evidence>
<dbReference type="AlphaFoldDB" id="A0A8R1EQ87"/>
<reference evidence="2" key="2">
    <citation type="submission" date="2022-06" db="UniProtKB">
        <authorList>
            <consortium name="EnsemblMetazoa"/>
        </authorList>
    </citation>
    <scope>IDENTIFICATION</scope>
    <source>
        <strain evidence="2">DF5081</strain>
    </source>
</reference>
<name>A0A8R1EQ87_CAEJA</name>
<protein>
    <submittedName>
        <fullName evidence="2">Uncharacterized protein</fullName>
    </submittedName>
</protein>
<accession>A0A8R1EQ87</accession>
<dbReference type="Proteomes" id="UP000005237">
    <property type="component" value="Unassembled WGS sequence"/>
</dbReference>
<evidence type="ECO:0000256" key="1">
    <source>
        <dbReference type="SAM" id="MobiDB-lite"/>
    </source>
</evidence>
<keyword evidence="3" id="KW-1185">Reference proteome</keyword>
<evidence type="ECO:0000313" key="2">
    <source>
        <dbReference type="EnsemblMetazoa" id="CJA39589.1"/>
    </source>
</evidence>
<organism evidence="2 3">
    <name type="scientific">Caenorhabditis japonica</name>
    <dbReference type="NCBI Taxonomy" id="281687"/>
    <lineage>
        <taxon>Eukaryota</taxon>
        <taxon>Metazoa</taxon>
        <taxon>Ecdysozoa</taxon>
        <taxon>Nematoda</taxon>
        <taxon>Chromadorea</taxon>
        <taxon>Rhabditida</taxon>
        <taxon>Rhabditina</taxon>
        <taxon>Rhabditomorpha</taxon>
        <taxon>Rhabditoidea</taxon>
        <taxon>Rhabditidae</taxon>
        <taxon>Peloderinae</taxon>
        <taxon>Caenorhabditis</taxon>
    </lineage>
</organism>
<sequence>MEFGKRKTLSSSIGRQHPFQSSKGHKPLRQRTASCRLLVQWTDADIRMAFAQLVMEGHLLGIGPQAPNVSMFQDIWLIKDLEVALTFNDSSSRTCGVKLIVTDQGYGVNLAERTKRSTENTANKEWSVDGKVNYVKSGSGTAFGIGKGRLGFIS</sequence>
<reference evidence="3" key="1">
    <citation type="submission" date="2010-08" db="EMBL/GenBank/DDBJ databases">
        <authorList>
            <consortium name="Caenorhabditis japonica Sequencing Consortium"/>
            <person name="Wilson R.K."/>
        </authorList>
    </citation>
    <scope>NUCLEOTIDE SEQUENCE [LARGE SCALE GENOMIC DNA]</scope>
    <source>
        <strain evidence="3">DF5081</strain>
    </source>
</reference>
<feature type="compositionally biased region" description="Polar residues" evidence="1">
    <location>
        <begin position="9"/>
        <end position="22"/>
    </location>
</feature>
<dbReference type="EnsemblMetazoa" id="CJA39589.1">
    <property type="protein sequence ID" value="CJA39589.1"/>
    <property type="gene ID" value="WBGene00215436"/>
</dbReference>
<proteinExistence type="predicted"/>